<dbReference type="STRING" id="471853.Bcav_3806"/>
<feature type="compositionally biased region" description="Basic residues" evidence="1">
    <location>
        <begin position="9"/>
        <end position="19"/>
    </location>
</feature>
<dbReference type="InterPro" id="IPR011009">
    <property type="entry name" value="Kinase-like_dom_sf"/>
</dbReference>
<dbReference type="Gene3D" id="3.90.1200.10">
    <property type="match status" value="1"/>
</dbReference>
<dbReference type="KEGG" id="bcv:Bcav_3806"/>
<sequence length="377" mass="41293">MTKSGSFKRAVRDHARRTGQRYTQARADLENISRPFADTRPFDPHALKAHLEASYGIRITSMLPIDDDPRTRPRGSWPGHYPSTLLVEREQGTPWIARVFSSPADQVSRVKEDAEILGFLADHGFPAERPAVEGGVSVVDGSGVLLTEFIPGGRPTDADARVTSPDVFHELASLLGRLHTLPEGRGAAARDGGAEEHDGGFHLGRPRQDLVAAMRFLVSVEDKVAPPGRETFERLRDQVESTDDAEGLPEAFTHSNFHVWAAVGDPGRLSIVGWAGSGRGPRLPALAWLLRTASEGRPEFVDAVMRGYRQHVSLTDAEIDRLPAVLNMRPLWLACLEYREAVRAGQTPVLDDDGGYGFYRPERSEHLAAHAIAALGD</sequence>
<dbReference type="HOGENOM" id="CLU_731126_0_0_11"/>
<gene>
    <name evidence="2" type="ordered locus">Bcav_3806</name>
</gene>
<dbReference type="RefSeq" id="WP_015884285.1">
    <property type="nucleotide sequence ID" value="NC_012669.1"/>
</dbReference>
<dbReference type="OrthoDB" id="9797603at2"/>
<accession>C5C4C4</accession>
<name>C5C4C4_BEUC1</name>
<dbReference type="AlphaFoldDB" id="C5C4C4"/>
<dbReference type="SUPFAM" id="SSF56112">
    <property type="entry name" value="Protein kinase-like (PK-like)"/>
    <property type="match status" value="1"/>
</dbReference>
<dbReference type="EMBL" id="CP001618">
    <property type="protein sequence ID" value="ACQ82048.1"/>
    <property type="molecule type" value="Genomic_DNA"/>
</dbReference>
<dbReference type="GO" id="GO:0016740">
    <property type="term" value="F:transferase activity"/>
    <property type="evidence" value="ECO:0007669"/>
    <property type="project" value="UniProtKB-KW"/>
</dbReference>
<evidence type="ECO:0000256" key="1">
    <source>
        <dbReference type="SAM" id="MobiDB-lite"/>
    </source>
</evidence>
<reference evidence="2 3" key="1">
    <citation type="journal article" date="2009" name="Stand. Genomic Sci.">
        <title>Complete genome sequence of Beutenbergia cavernae type strain (HKI 0122).</title>
        <authorList>
            <person name="Land M."/>
            <person name="Pukall R."/>
            <person name="Abt B."/>
            <person name="Goker M."/>
            <person name="Rohde M."/>
            <person name="Glavina Del Rio T."/>
            <person name="Tice H."/>
            <person name="Copeland A."/>
            <person name="Cheng J.F."/>
            <person name="Lucas S."/>
            <person name="Chen F."/>
            <person name="Nolan M."/>
            <person name="Bruce D."/>
            <person name="Goodwin L."/>
            <person name="Pitluck S."/>
            <person name="Ivanova N."/>
            <person name="Mavromatis K."/>
            <person name="Ovchinnikova G."/>
            <person name="Pati A."/>
            <person name="Chen A."/>
            <person name="Palaniappan K."/>
            <person name="Hauser L."/>
            <person name="Chang Y.J."/>
            <person name="Jefferies C.C."/>
            <person name="Saunders E."/>
            <person name="Brettin T."/>
            <person name="Detter J.C."/>
            <person name="Han C."/>
            <person name="Chain P."/>
            <person name="Bristow J."/>
            <person name="Eisen J.A."/>
            <person name="Markowitz V."/>
            <person name="Hugenholtz P."/>
            <person name="Kyrpides N.C."/>
            <person name="Klenk H.P."/>
            <person name="Lapidus A."/>
        </authorList>
    </citation>
    <scope>NUCLEOTIDE SEQUENCE [LARGE SCALE GENOMIC DNA]</scope>
    <source>
        <strain evidence="3">ATCC BAA-8 / DSM 12333 / NBRC 16432</strain>
    </source>
</reference>
<keyword evidence="3" id="KW-1185">Reference proteome</keyword>
<protein>
    <submittedName>
        <fullName evidence="2">Aminoglycoside phosphotransferase</fullName>
    </submittedName>
</protein>
<dbReference type="eggNOG" id="COG2334">
    <property type="taxonomic scope" value="Bacteria"/>
</dbReference>
<evidence type="ECO:0000313" key="3">
    <source>
        <dbReference type="Proteomes" id="UP000007962"/>
    </source>
</evidence>
<dbReference type="Proteomes" id="UP000007962">
    <property type="component" value="Chromosome"/>
</dbReference>
<feature type="region of interest" description="Disordered" evidence="1">
    <location>
        <begin position="1"/>
        <end position="21"/>
    </location>
</feature>
<proteinExistence type="predicted"/>
<keyword evidence="2" id="KW-0808">Transferase</keyword>
<organism evidence="2 3">
    <name type="scientific">Beutenbergia cavernae (strain ATCC BAA-8 / DSM 12333 / CCUG 43141 / JCM 11478 / NBRC 16432 / NCIMB 13614 / HKI 0122)</name>
    <dbReference type="NCBI Taxonomy" id="471853"/>
    <lineage>
        <taxon>Bacteria</taxon>
        <taxon>Bacillati</taxon>
        <taxon>Actinomycetota</taxon>
        <taxon>Actinomycetes</taxon>
        <taxon>Micrococcales</taxon>
        <taxon>Beutenbergiaceae</taxon>
        <taxon>Beutenbergia</taxon>
    </lineage>
</organism>
<evidence type="ECO:0000313" key="2">
    <source>
        <dbReference type="EMBL" id="ACQ82048.1"/>
    </source>
</evidence>